<evidence type="ECO:0000256" key="2">
    <source>
        <dbReference type="ARBA" id="ARBA00023315"/>
    </source>
</evidence>
<accession>A0ABT6MIW6</accession>
<comment type="caution">
    <text evidence="4">The sequence shown here is derived from an EMBL/GenBank/DDBJ whole genome shotgun (WGS) entry which is preliminary data.</text>
</comment>
<name>A0ABT6MIW6_9NOCA</name>
<dbReference type="Gene3D" id="3.40.630.30">
    <property type="match status" value="1"/>
</dbReference>
<keyword evidence="2" id="KW-0012">Acyltransferase</keyword>
<evidence type="ECO:0000313" key="5">
    <source>
        <dbReference type="Proteomes" id="UP001160334"/>
    </source>
</evidence>
<evidence type="ECO:0000256" key="1">
    <source>
        <dbReference type="ARBA" id="ARBA00022679"/>
    </source>
</evidence>
<dbReference type="PROSITE" id="PS51186">
    <property type="entry name" value="GNAT"/>
    <property type="match status" value="1"/>
</dbReference>
<gene>
    <name evidence="4" type="ORF">M2280_005521</name>
</gene>
<dbReference type="InterPro" id="IPR050832">
    <property type="entry name" value="Bact_Acetyltransf"/>
</dbReference>
<protein>
    <submittedName>
        <fullName evidence="4">Ribosomal protein S18 acetylase RimI-like enzyme</fullName>
    </submittedName>
</protein>
<dbReference type="PANTHER" id="PTHR43877:SF2">
    <property type="entry name" value="AMINOALKYLPHOSPHONATE N-ACETYLTRANSFERASE-RELATED"/>
    <property type="match status" value="1"/>
</dbReference>
<dbReference type="RefSeq" id="WP_280763492.1">
    <property type="nucleotide sequence ID" value="NZ_JARXVC010000020.1"/>
</dbReference>
<dbReference type="InterPro" id="IPR016181">
    <property type="entry name" value="Acyl_CoA_acyltransferase"/>
</dbReference>
<sequence>MPDEYLSGPIQNDHKSLWRTRLTDDVSAGLFVAEDELNIVGFVYLQPTSDGRVLLDNLHAAPDQRGRGVGSQLIDKGLAWAATAFAGSQVYLEVLRDNTAAIAFYEHLGWKQSNSGTAHFDAGFTLPEYEYTWQPGHVEDPLNL</sequence>
<reference evidence="4 5" key="1">
    <citation type="submission" date="2023-04" db="EMBL/GenBank/DDBJ databases">
        <title>Forest soil microbial communities from Buena Vista Peninsula, Colon Province, Panama.</title>
        <authorList>
            <person name="Bouskill N."/>
        </authorList>
    </citation>
    <scope>NUCLEOTIDE SEQUENCE [LARGE SCALE GENOMIC DNA]</scope>
    <source>
        <strain evidence="4 5">CFH S0262</strain>
    </source>
</reference>
<dbReference type="EMBL" id="JARXVC010000020">
    <property type="protein sequence ID" value="MDH6284263.1"/>
    <property type="molecule type" value="Genomic_DNA"/>
</dbReference>
<dbReference type="Pfam" id="PF00583">
    <property type="entry name" value="Acetyltransf_1"/>
    <property type="match status" value="1"/>
</dbReference>
<keyword evidence="1" id="KW-0808">Transferase</keyword>
<dbReference type="InterPro" id="IPR000182">
    <property type="entry name" value="GNAT_dom"/>
</dbReference>
<dbReference type="Proteomes" id="UP001160334">
    <property type="component" value="Unassembled WGS sequence"/>
</dbReference>
<dbReference type="SUPFAM" id="SSF55729">
    <property type="entry name" value="Acyl-CoA N-acyltransferases (Nat)"/>
    <property type="match status" value="1"/>
</dbReference>
<keyword evidence="5" id="KW-1185">Reference proteome</keyword>
<evidence type="ECO:0000313" key="4">
    <source>
        <dbReference type="EMBL" id="MDH6284263.1"/>
    </source>
</evidence>
<proteinExistence type="predicted"/>
<dbReference type="CDD" id="cd04301">
    <property type="entry name" value="NAT_SF"/>
    <property type="match status" value="1"/>
</dbReference>
<organism evidence="4 5">
    <name type="scientific">Prescottella agglutinans</name>
    <dbReference type="NCBI Taxonomy" id="1644129"/>
    <lineage>
        <taxon>Bacteria</taxon>
        <taxon>Bacillati</taxon>
        <taxon>Actinomycetota</taxon>
        <taxon>Actinomycetes</taxon>
        <taxon>Mycobacteriales</taxon>
        <taxon>Nocardiaceae</taxon>
        <taxon>Prescottella</taxon>
    </lineage>
</organism>
<dbReference type="PANTHER" id="PTHR43877">
    <property type="entry name" value="AMINOALKYLPHOSPHONATE N-ACETYLTRANSFERASE-RELATED-RELATED"/>
    <property type="match status" value="1"/>
</dbReference>
<evidence type="ECO:0000259" key="3">
    <source>
        <dbReference type="PROSITE" id="PS51186"/>
    </source>
</evidence>
<feature type="domain" description="N-acetyltransferase" evidence="3">
    <location>
        <begin position="1"/>
        <end position="144"/>
    </location>
</feature>